<dbReference type="RefSeq" id="XP_033767514.1">
    <property type="nucleotide sequence ID" value="XM_033911623.1"/>
</dbReference>
<dbReference type="VEuPathDB" id="FungiDB:SPAR_K00990"/>
<evidence type="ECO:0000313" key="1">
    <source>
        <dbReference type="RefSeq" id="XP_033767514.1"/>
    </source>
</evidence>
<accession>A0A8B8UUR8</accession>
<dbReference type="KEGG" id="spao:SPAR_K00990"/>
<reference evidence="1" key="2">
    <citation type="submission" date="2020-01" db="EMBL/GenBank/DDBJ databases">
        <title>Population-level Yeast Reference Genomes.</title>
        <authorList>
            <person name="Yue J.-X."/>
        </authorList>
    </citation>
    <scope>NUCLEOTIDE SEQUENCE</scope>
    <source>
        <strain evidence="1">CBS432</strain>
    </source>
</reference>
<organism evidence="1">
    <name type="scientific">Saccharomyces paradoxus</name>
    <name type="common">Yeast</name>
    <name type="synonym">Saccharomyces douglasii</name>
    <dbReference type="NCBI Taxonomy" id="27291"/>
    <lineage>
        <taxon>Eukaryota</taxon>
        <taxon>Fungi</taxon>
        <taxon>Dikarya</taxon>
        <taxon>Ascomycota</taxon>
        <taxon>Saccharomycotina</taxon>
        <taxon>Saccharomycetes</taxon>
        <taxon>Saccharomycetales</taxon>
        <taxon>Saccharomycetaceae</taxon>
        <taxon>Saccharomyces</taxon>
    </lineage>
</organism>
<reference evidence="1" key="3">
    <citation type="submission" date="2025-07" db="EMBL/GenBank/DDBJ databases">
        <authorList>
            <consortium name="NCBI Genome Project"/>
        </authorList>
    </citation>
    <scope>NUCLEOTIDE SEQUENCE</scope>
    <source>
        <strain evidence="1">CBS432</strain>
    </source>
</reference>
<gene>
    <name evidence="1" type="ORF">SPAR_K00990</name>
</gene>
<dbReference type="OrthoDB" id="10445814at2759"/>
<sequence>MRLLVIQDIVTLFYREDRLADEKGKVKYIRVNELRRLSAQSSYGTLFVSIESFLIVIFQRGVCSLSFFFFCTIKQVYF</sequence>
<name>A0A8B8UUR8_SACPA</name>
<dbReference type="GeneID" id="54631867"/>
<proteinExistence type="predicted"/>
<dbReference type="AlphaFoldDB" id="A0A8B8UUR8"/>
<reference evidence="1" key="1">
    <citation type="journal article" date="2017" name="Nat. Genet.">
        <title>Contrasting evolutionary genome dynamics between domesticated and wild yeasts.</title>
        <authorList>
            <person name="Yue J.X."/>
            <person name="Li J."/>
            <person name="Aigrain L."/>
            <person name="Hallin J."/>
            <person name="Persson K."/>
            <person name="Oliver K."/>
            <person name="Bergstrom A."/>
            <person name="Coupland P."/>
            <person name="Warringer J."/>
            <person name="Lagomarsino M.C."/>
            <person name="Fischer G."/>
            <person name="Durbin R."/>
            <person name="Liti G."/>
        </authorList>
    </citation>
    <scope>NUCLEOTIDE SEQUENCE</scope>
    <source>
        <strain evidence="1">CBS432</strain>
    </source>
</reference>
<protein>
    <submittedName>
        <fullName evidence="1">Uncharacterized protein</fullName>
    </submittedName>
</protein>
<reference evidence="1" key="4">
    <citation type="submission" date="2025-08" db="UniProtKB">
        <authorList>
            <consortium name="RefSeq"/>
        </authorList>
    </citation>
    <scope>IDENTIFICATION</scope>
    <source>
        <strain evidence="1">CBS432</strain>
    </source>
</reference>